<dbReference type="InterPro" id="IPR006311">
    <property type="entry name" value="TAT_signal"/>
</dbReference>
<dbReference type="PANTHER" id="PTHR35333:SF3">
    <property type="entry name" value="BETA-LACTAMASE-TYPE TRANSPEPTIDASE FOLD CONTAINING PROTEIN"/>
    <property type="match status" value="1"/>
</dbReference>
<dbReference type="PRINTS" id="PR00118">
    <property type="entry name" value="BLACTAMASEA"/>
</dbReference>
<organism evidence="10 11">
    <name type="scientific">Herbaspirillum frisingense</name>
    <dbReference type="NCBI Taxonomy" id="92645"/>
    <lineage>
        <taxon>Bacteria</taxon>
        <taxon>Pseudomonadati</taxon>
        <taxon>Pseudomonadota</taxon>
        <taxon>Betaproteobacteria</taxon>
        <taxon>Burkholderiales</taxon>
        <taxon>Oxalobacteraceae</taxon>
        <taxon>Herbaspirillum</taxon>
    </lineage>
</organism>
<evidence type="ECO:0000313" key="11">
    <source>
        <dbReference type="Proteomes" id="UP000462435"/>
    </source>
</evidence>
<keyword evidence="8" id="KW-0732">Signal</keyword>
<dbReference type="Pfam" id="PF13354">
    <property type="entry name" value="Beta-lactamase2"/>
    <property type="match status" value="1"/>
</dbReference>
<dbReference type="Proteomes" id="UP000462435">
    <property type="component" value="Unassembled WGS sequence"/>
</dbReference>
<sequence>MLDRRNFLAIAGLAAGGAMTGAWAADGKNTSKSKVSGSFVEKMAKLEAEAGARLGVSVVDTAKGAQWGYRADERFPMCSTFKFLAAAAVLKRVDQGEERLERRIVYGQDAVLAYSPTTGKHVGGNGLSISQLCEAAMTLSDNTAANLLLDSMGGPAALTAFIRTLGDGETRLDRNEPSLNEATPGDPRDTTTPASMTADLRKIVLGNALNPASRTLITQWLVDNQTGGKRVRAGLPAGWKVGDKTGTGNLGTANDVGVIWTPQGVPLLFAVYLTESKADEARRNGVHAAVGKLIAHGLA</sequence>
<keyword evidence="5 6" id="KW-0046">Antibiotic resistance</keyword>
<keyword evidence="4 6" id="KW-0378">Hydrolase</keyword>
<dbReference type="InterPro" id="IPR000871">
    <property type="entry name" value="Beta-lactam_class-A"/>
</dbReference>
<dbReference type="EC" id="3.5.2.6" evidence="3 6"/>
<feature type="signal peptide" evidence="8">
    <location>
        <begin position="1"/>
        <end position="24"/>
    </location>
</feature>
<comment type="catalytic activity">
    <reaction evidence="1 6">
        <text>a beta-lactam + H2O = a substituted beta-amino acid</text>
        <dbReference type="Rhea" id="RHEA:20401"/>
        <dbReference type="ChEBI" id="CHEBI:15377"/>
        <dbReference type="ChEBI" id="CHEBI:35627"/>
        <dbReference type="ChEBI" id="CHEBI:140347"/>
        <dbReference type="EC" id="3.5.2.6"/>
    </reaction>
</comment>
<feature type="chain" id="PRO_5030516748" description="Beta-lactamase" evidence="8">
    <location>
        <begin position="25"/>
        <end position="299"/>
    </location>
</feature>
<feature type="domain" description="Beta-lactamase class A catalytic" evidence="9">
    <location>
        <begin position="55"/>
        <end position="272"/>
    </location>
</feature>
<evidence type="ECO:0000256" key="1">
    <source>
        <dbReference type="ARBA" id="ARBA00001526"/>
    </source>
</evidence>
<evidence type="ECO:0000256" key="2">
    <source>
        <dbReference type="ARBA" id="ARBA00009009"/>
    </source>
</evidence>
<evidence type="ECO:0000259" key="9">
    <source>
        <dbReference type="Pfam" id="PF13354"/>
    </source>
</evidence>
<evidence type="ECO:0000256" key="3">
    <source>
        <dbReference type="ARBA" id="ARBA00012865"/>
    </source>
</evidence>
<dbReference type="Gene3D" id="3.40.710.10">
    <property type="entry name" value="DD-peptidase/beta-lactamase superfamily"/>
    <property type="match status" value="1"/>
</dbReference>
<feature type="region of interest" description="Disordered" evidence="7">
    <location>
        <begin position="169"/>
        <end position="194"/>
    </location>
</feature>
<evidence type="ECO:0000256" key="7">
    <source>
        <dbReference type="SAM" id="MobiDB-lite"/>
    </source>
</evidence>
<proteinExistence type="inferred from homology"/>
<dbReference type="PROSITE" id="PS00146">
    <property type="entry name" value="BETA_LACTAMASE_A"/>
    <property type="match status" value="1"/>
</dbReference>
<protein>
    <recommendedName>
        <fullName evidence="3 6">Beta-lactamase</fullName>
        <ecNumber evidence="3 6">3.5.2.6</ecNumber>
    </recommendedName>
</protein>
<evidence type="ECO:0000313" key="10">
    <source>
        <dbReference type="EMBL" id="KAF1046250.1"/>
    </source>
</evidence>
<reference evidence="11" key="1">
    <citation type="journal article" date="2020" name="MBio">
        <title>Horizontal gene transfer to a defensive symbiont with a reduced genome amongst a multipartite beetle microbiome.</title>
        <authorList>
            <person name="Waterworth S.C."/>
            <person name="Florez L.V."/>
            <person name="Rees E.R."/>
            <person name="Hertweck C."/>
            <person name="Kaltenpoth M."/>
            <person name="Kwan J.C."/>
        </authorList>
    </citation>
    <scope>NUCLEOTIDE SEQUENCE [LARGE SCALE GENOMIC DNA]</scope>
</reference>
<dbReference type="NCBIfam" id="NF033103">
    <property type="entry name" value="bla_class_A"/>
    <property type="match status" value="1"/>
</dbReference>
<dbReference type="InterPro" id="IPR045155">
    <property type="entry name" value="Beta-lactam_cat"/>
</dbReference>
<dbReference type="EMBL" id="WNDX01000022">
    <property type="protein sequence ID" value="KAF1046250.1"/>
    <property type="molecule type" value="Genomic_DNA"/>
</dbReference>
<accession>A0A7V8JV42</accession>
<dbReference type="GO" id="GO:0046677">
    <property type="term" value="P:response to antibiotic"/>
    <property type="evidence" value="ECO:0007669"/>
    <property type="project" value="UniProtKB-UniRule"/>
</dbReference>
<dbReference type="PANTHER" id="PTHR35333">
    <property type="entry name" value="BETA-LACTAMASE"/>
    <property type="match status" value="1"/>
</dbReference>
<evidence type="ECO:0000256" key="8">
    <source>
        <dbReference type="SAM" id="SignalP"/>
    </source>
</evidence>
<comment type="caution">
    <text evidence="10">The sequence shown here is derived from an EMBL/GenBank/DDBJ whole genome shotgun (WGS) entry which is preliminary data.</text>
</comment>
<evidence type="ECO:0000256" key="5">
    <source>
        <dbReference type="ARBA" id="ARBA00023251"/>
    </source>
</evidence>
<name>A0A7V8JV42_9BURK</name>
<evidence type="ECO:0000256" key="6">
    <source>
        <dbReference type="RuleBase" id="RU361140"/>
    </source>
</evidence>
<comment type="similarity">
    <text evidence="2 6">Belongs to the class-A beta-lactamase family.</text>
</comment>
<dbReference type="GO" id="GO:0008800">
    <property type="term" value="F:beta-lactamase activity"/>
    <property type="evidence" value="ECO:0007669"/>
    <property type="project" value="UniProtKB-UniRule"/>
</dbReference>
<dbReference type="InterPro" id="IPR012338">
    <property type="entry name" value="Beta-lactam/transpept-like"/>
</dbReference>
<dbReference type="InterPro" id="IPR023650">
    <property type="entry name" value="Beta-lactam_class-A_AS"/>
</dbReference>
<dbReference type="PROSITE" id="PS51318">
    <property type="entry name" value="TAT"/>
    <property type="match status" value="1"/>
</dbReference>
<evidence type="ECO:0000256" key="4">
    <source>
        <dbReference type="ARBA" id="ARBA00022801"/>
    </source>
</evidence>
<dbReference type="GO" id="GO:0030655">
    <property type="term" value="P:beta-lactam antibiotic catabolic process"/>
    <property type="evidence" value="ECO:0007669"/>
    <property type="project" value="InterPro"/>
</dbReference>
<dbReference type="AlphaFoldDB" id="A0A7V8JV42"/>
<dbReference type="SUPFAM" id="SSF56601">
    <property type="entry name" value="beta-lactamase/transpeptidase-like"/>
    <property type="match status" value="1"/>
</dbReference>
<gene>
    <name evidence="10" type="primary">blaP</name>
    <name evidence="10" type="ORF">GAK35_01089</name>
</gene>